<evidence type="ECO:0000313" key="2">
    <source>
        <dbReference type="EMBL" id="SCJ64991.1"/>
    </source>
</evidence>
<dbReference type="InterPro" id="IPR005502">
    <property type="entry name" value="Ribosyl_crysJ1"/>
</dbReference>
<organism evidence="2">
    <name type="scientific">uncultured Anaerotruncus sp</name>
    <dbReference type="NCBI Taxonomy" id="905011"/>
    <lineage>
        <taxon>Bacteria</taxon>
        <taxon>Bacillati</taxon>
        <taxon>Bacillota</taxon>
        <taxon>Clostridia</taxon>
        <taxon>Eubacteriales</taxon>
        <taxon>Oscillospiraceae</taxon>
        <taxon>Anaerotruncus</taxon>
        <taxon>environmental samples</taxon>
    </lineage>
</organism>
<dbReference type="AlphaFoldDB" id="A0A1C6I5A9"/>
<evidence type="ECO:0000256" key="1">
    <source>
        <dbReference type="PIRSR" id="PIRSR605502-1"/>
    </source>
</evidence>
<sequence>MKTVYQHNRELIENAVPRILSEDEQSWTKALALDDQLSAKDRLLWGSNVPGSGAPEQVIVGGILAMQTMGYDVSEAEKLIEPALKARQEDDRITLGMLTAKVFHILNNCPKVKDHPYFAYTVYENYDQYRKAVSFPAKADIDTASKDFLDRTHAAWLTQIIGAALGTCLEGYTADALKAFFGEIRDYPRKPSTYNDDITFELAFLEAFIKSGSKITSEDVALHWAGMIPSAWSAEDIALQNFKLGIFPPESGYRCNPWREWIGAQMRGAICGMLAPGNAEEAARLAWIDGCISHHNNGILGEIFNAVMVSLAYSMDNVKDVMLAAFSAIPADSEYRSVIDFALESCRQHDDWLSAWRPCEEKYSAYNWIHAYPNAAAEVVALYYCNNDFDTCMNIIGMLGQDSDCNAAQIATLFGAMQGHSCIDAHWSDPIGDDLYTYVRGYHQLTITELAQRTVDAVNNADKH</sequence>
<dbReference type="GO" id="GO:0046872">
    <property type="term" value="F:metal ion binding"/>
    <property type="evidence" value="ECO:0007669"/>
    <property type="project" value="UniProtKB-KW"/>
</dbReference>
<dbReference type="SUPFAM" id="SSF101478">
    <property type="entry name" value="ADP-ribosylglycohydrolase"/>
    <property type="match status" value="1"/>
</dbReference>
<dbReference type="PANTHER" id="PTHR16222:SF12">
    <property type="entry name" value="ADP-RIBOSYLGLYCOHYDROLASE-RELATED"/>
    <property type="match status" value="1"/>
</dbReference>
<dbReference type="Gene3D" id="1.10.4080.10">
    <property type="entry name" value="ADP-ribosylation/Crystallin J1"/>
    <property type="match status" value="1"/>
</dbReference>
<dbReference type="EMBL" id="FMHG01000001">
    <property type="protein sequence ID" value="SCJ64991.1"/>
    <property type="molecule type" value="Genomic_DNA"/>
</dbReference>
<dbReference type="Pfam" id="PF03747">
    <property type="entry name" value="ADP_ribosyl_GH"/>
    <property type="match status" value="1"/>
</dbReference>
<name>A0A1C6I5A9_9FIRM</name>
<accession>A0A1C6I5A9</accession>
<keyword evidence="1" id="KW-0479">Metal-binding</keyword>
<feature type="binding site" evidence="1">
    <location>
        <position position="197"/>
    </location>
    <ligand>
        <name>Mg(2+)</name>
        <dbReference type="ChEBI" id="CHEBI:18420"/>
        <label>1</label>
    </ligand>
</feature>
<protein>
    <submittedName>
        <fullName evidence="2">ADP-ribosylglycohydrolase</fullName>
    </submittedName>
</protein>
<dbReference type="InterPro" id="IPR050792">
    <property type="entry name" value="ADP-ribosylglycohydrolase"/>
</dbReference>
<dbReference type="PANTHER" id="PTHR16222">
    <property type="entry name" value="ADP-RIBOSYLGLYCOHYDROLASE"/>
    <property type="match status" value="1"/>
</dbReference>
<feature type="binding site" evidence="1">
    <location>
        <position position="404"/>
    </location>
    <ligand>
        <name>Mg(2+)</name>
        <dbReference type="ChEBI" id="CHEBI:18420"/>
        <label>1</label>
    </ligand>
</feature>
<reference evidence="2" key="1">
    <citation type="submission" date="2015-09" db="EMBL/GenBank/DDBJ databases">
        <authorList>
            <consortium name="Pathogen Informatics"/>
        </authorList>
    </citation>
    <scope>NUCLEOTIDE SEQUENCE</scope>
    <source>
        <strain evidence="2">2789STDY5834896</strain>
    </source>
</reference>
<feature type="binding site" evidence="1">
    <location>
        <position position="196"/>
    </location>
    <ligand>
        <name>Mg(2+)</name>
        <dbReference type="ChEBI" id="CHEBI:18420"/>
        <label>1</label>
    </ligand>
</feature>
<feature type="binding site" evidence="1">
    <location>
        <position position="402"/>
    </location>
    <ligand>
        <name>Mg(2+)</name>
        <dbReference type="ChEBI" id="CHEBI:18420"/>
        <label>1</label>
    </ligand>
</feature>
<keyword evidence="2" id="KW-0378">Hydrolase</keyword>
<comment type="cofactor">
    <cofactor evidence="1">
        <name>Mg(2+)</name>
        <dbReference type="ChEBI" id="CHEBI:18420"/>
    </cofactor>
    <text evidence="1">Binds 2 magnesium ions per subunit.</text>
</comment>
<proteinExistence type="predicted"/>
<gene>
    <name evidence="2" type="ORF">SAMEA3545359_01252</name>
</gene>
<dbReference type="InterPro" id="IPR036705">
    <property type="entry name" value="Ribosyl_crysJ1_sf"/>
</dbReference>
<keyword evidence="1" id="KW-0460">Magnesium</keyword>
<dbReference type="GO" id="GO:0016787">
    <property type="term" value="F:hydrolase activity"/>
    <property type="evidence" value="ECO:0007669"/>
    <property type="project" value="UniProtKB-KW"/>
</dbReference>